<sequence length="485" mass="53734">MAEIKKNITVGIDFGTTNSLIAFVNEDSKVIVVPVNEDLSRSTLLPSVVRHDSLGKSTEIISVKRLIGDNPTRKKYINYFGGEEFDFGKNIISMAMGIFKNLRSKAEEYTESTITDAVITVPAHFNDSARISIKTAAELAGFNVIRMINEPTAAAIAHCMLDNLNDRSIMVYDLGGGTFDISILQVRNRIFRVISTSGDSTLGGDDFDIALANLLNAKCGFEEKVITNDMVLQARKIKEILSLYDNYTGSWRDHEVCCTRCEFEEATQTLVDRTFDVMHIALKDAQLSLNDIREVIFVGGATRMPMIKEKAKRYMNGLQVDFLADSIILPEEAVVIGAAMHAKSLSSQNGTHLLLDVIPLSIGIEVLGGAVECIIPRNTPIPIMMKSVFTNSHEEQNSFDIHITQGEGEHVMQCKTLAKFKVPIIHKVKKQEAKLELLFCIDVNGILSVTAVERVGGTVRDVIIKPQYNLSEEEINALFIKENET</sequence>
<dbReference type="PANTHER" id="PTHR19375">
    <property type="entry name" value="HEAT SHOCK PROTEIN 70KDA"/>
    <property type="match status" value="1"/>
</dbReference>
<dbReference type="Gene3D" id="3.30.420.40">
    <property type="match status" value="3"/>
</dbReference>
<dbReference type="PROSITE" id="PS00329">
    <property type="entry name" value="HSP70_2"/>
    <property type="match status" value="1"/>
</dbReference>
<dbReference type="InterPro" id="IPR029047">
    <property type="entry name" value="HSP70_peptide-bd_sf"/>
</dbReference>
<dbReference type="SUPFAM" id="SSF100920">
    <property type="entry name" value="Heat shock protein 70kD (HSP70), peptide-binding domain"/>
    <property type="match status" value="1"/>
</dbReference>
<dbReference type="RefSeq" id="WP_323722388.1">
    <property type="nucleotide sequence ID" value="NZ_CP110343.1"/>
</dbReference>
<accession>A0ABZ0UPB6</accession>
<reference evidence="4" key="1">
    <citation type="submission" date="2022-10" db="EMBL/GenBank/DDBJ databases">
        <title>Host association and intracellularity evolved multiple times independently in the Rickettsiales.</title>
        <authorList>
            <person name="Castelli M."/>
            <person name="Nardi T."/>
            <person name="Gammuto L."/>
            <person name="Bellinzona G."/>
            <person name="Sabaneyeva E."/>
            <person name="Potekhin A."/>
            <person name="Serra V."/>
            <person name="Petroni G."/>
            <person name="Sassera D."/>
        </authorList>
    </citation>
    <scope>NUCLEOTIDE SEQUENCE [LARGE SCALE GENOMIC DNA]</scope>
    <source>
        <strain evidence="4">US_Bl 11III1</strain>
    </source>
</reference>
<dbReference type="InterPro" id="IPR043129">
    <property type="entry name" value="ATPase_NBD"/>
</dbReference>
<evidence type="ECO:0000313" key="4">
    <source>
        <dbReference type="EMBL" id="WPX97737.1"/>
    </source>
</evidence>
<dbReference type="Gene3D" id="2.60.34.10">
    <property type="entry name" value="Substrate Binding Domain Of DNAk, Chain A, domain 1"/>
    <property type="match status" value="1"/>
</dbReference>
<evidence type="ECO:0000256" key="2">
    <source>
        <dbReference type="ARBA" id="ARBA00022741"/>
    </source>
</evidence>
<gene>
    <name evidence="4" type="ORF">Fokcrypt_00252</name>
</gene>
<proteinExistence type="inferred from homology"/>
<dbReference type="PRINTS" id="PR00301">
    <property type="entry name" value="HEATSHOCK70"/>
</dbReference>
<name>A0ABZ0UPB6_9RICK</name>
<comment type="similarity">
    <text evidence="1">Belongs to the heat shock protein 70 family.</text>
</comment>
<evidence type="ECO:0000256" key="3">
    <source>
        <dbReference type="ARBA" id="ARBA00022840"/>
    </source>
</evidence>
<dbReference type="Proteomes" id="UP001325140">
    <property type="component" value="Chromosome"/>
</dbReference>
<dbReference type="InterPro" id="IPR018181">
    <property type="entry name" value="Heat_shock_70_CS"/>
</dbReference>
<protein>
    <submittedName>
        <fullName evidence="4">Chaperone protein HscA</fullName>
    </submittedName>
</protein>
<keyword evidence="2" id="KW-0547">Nucleotide-binding</keyword>
<dbReference type="Pfam" id="PF00012">
    <property type="entry name" value="HSP70"/>
    <property type="match status" value="1"/>
</dbReference>
<evidence type="ECO:0000313" key="5">
    <source>
        <dbReference type="Proteomes" id="UP001325140"/>
    </source>
</evidence>
<dbReference type="SUPFAM" id="SSF53067">
    <property type="entry name" value="Actin-like ATPase domain"/>
    <property type="match status" value="1"/>
</dbReference>
<keyword evidence="3" id="KW-0067">ATP-binding</keyword>
<evidence type="ECO:0000256" key="1">
    <source>
        <dbReference type="ARBA" id="ARBA00007381"/>
    </source>
</evidence>
<dbReference type="PROSITE" id="PS01036">
    <property type="entry name" value="HSP70_3"/>
    <property type="match status" value="1"/>
</dbReference>
<dbReference type="EMBL" id="CP110343">
    <property type="protein sequence ID" value="WPX97737.1"/>
    <property type="molecule type" value="Genomic_DNA"/>
</dbReference>
<keyword evidence="5" id="KW-1185">Reference proteome</keyword>
<organism evidence="4 5">
    <name type="scientific">Candidatus Fokinia crypta</name>
    <dbReference type="NCBI Taxonomy" id="1920990"/>
    <lineage>
        <taxon>Bacteria</taxon>
        <taxon>Pseudomonadati</taxon>
        <taxon>Pseudomonadota</taxon>
        <taxon>Alphaproteobacteria</taxon>
        <taxon>Rickettsiales</taxon>
        <taxon>Candidatus Midichloriaceae</taxon>
        <taxon>Candidatus Fokinia</taxon>
    </lineage>
</organism>
<dbReference type="Gene3D" id="3.90.640.10">
    <property type="entry name" value="Actin, Chain A, domain 4"/>
    <property type="match status" value="1"/>
</dbReference>
<dbReference type="InterPro" id="IPR013126">
    <property type="entry name" value="Hsp_70_fam"/>
</dbReference>